<feature type="non-terminal residue" evidence="1">
    <location>
        <position position="95"/>
    </location>
</feature>
<sequence length="95" mass="10609">MPKYTKKQAKSQAVFAGIIAGASQRQTHVTETPASAYVQHTSPPPEVKDRLTKNLRKMEHNEAFQPLLSDDQTSSGEEISTVKKRKRKATDTAER</sequence>
<comment type="caution">
    <text evidence="1">The sequence shown here is derived from an EMBL/GenBank/DDBJ whole genome shotgun (WGS) entry which is preliminary data.</text>
</comment>
<reference evidence="1" key="1">
    <citation type="submission" date="2021-06" db="EMBL/GenBank/DDBJ databases">
        <authorList>
            <person name="Kallberg Y."/>
            <person name="Tangrot J."/>
            <person name="Rosling A."/>
        </authorList>
    </citation>
    <scope>NUCLEOTIDE SEQUENCE</scope>
    <source>
        <strain evidence="1">28 12/20/2015</strain>
    </source>
</reference>
<protein>
    <submittedName>
        <fullName evidence="1">7527_t:CDS:1</fullName>
    </submittedName>
</protein>
<evidence type="ECO:0000313" key="1">
    <source>
        <dbReference type="EMBL" id="CAG8583239.1"/>
    </source>
</evidence>
<name>A0ACA9MF75_9GLOM</name>
<dbReference type="EMBL" id="CAJVPW010007637">
    <property type="protein sequence ID" value="CAG8583239.1"/>
    <property type="molecule type" value="Genomic_DNA"/>
</dbReference>
<proteinExistence type="predicted"/>
<gene>
    <name evidence="1" type="ORF">SPELUC_LOCUS6449</name>
</gene>
<dbReference type="Proteomes" id="UP000789366">
    <property type="component" value="Unassembled WGS sequence"/>
</dbReference>
<keyword evidence="2" id="KW-1185">Reference proteome</keyword>
<accession>A0ACA9MF75</accession>
<organism evidence="1 2">
    <name type="scientific">Cetraspora pellucida</name>
    <dbReference type="NCBI Taxonomy" id="1433469"/>
    <lineage>
        <taxon>Eukaryota</taxon>
        <taxon>Fungi</taxon>
        <taxon>Fungi incertae sedis</taxon>
        <taxon>Mucoromycota</taxon>
        <taxon>Glomeromycotina</taxon>
        <taxon>Glomeromycetes</taxon>
        <taxon>Diversisporales</taxon>
        <taxon>Gigasporaceae</taxon>
        <taxon>Cetraspora</taxon>
    </lineage>
</organism>
<evidence type="ECO:0000313" key="2">
    <source>
        <dbReference type="Proteomes" id="UP000789366"/>
    </source>
</evidence>